<dbReference type="AlphaFoldDB" id="A0A812AU78"/>
<evidence type="ECO:0000313" key="2">
    <source>
        <dbReference type="Proteomes" id="UP000597762"/>
    </source>
</evidence>
<comment type="caution">
    <text evidence="1">The sequence shown here is derived from an EMBL/GenBank/DDBJ whole genome shotgun (WGS) entry which is preliminary data.</text>
</comment>
<protein>
    <submittedName>
        <fullName evidence="1">Uncharacterized protein</fullName>
    </submittedName>
</protein>
<keyword evidence="2" id="KW-1185">Reference proteome</keyword>
<proteinExistence type="predicted"/>
<organism evidence="1 2">
    <name type="scientific">Acanthosepion pharaonis</name>
    <name type="common">Pharaoh cuttlefish</name>
    <name type="synonym">Sepia pharaonis</name>
    <dbReference type="NCBI Taxonomy" id="158019"/>
    <lineage>
        <taxon>Eukaryota</taxon>
        <taxon>Metazoa</taxon>
        <taxon>Spiralia</taxon>
        <taxon>Lophotrochozoa</taxon>
        <taxon>Mollusca</taxon>
        <taxon>Cephalopoda</taxon>
        <taxon>Coleoidea</taxon>
        <taxon>Decapodiformes</taxon>
        <taxon>Sepiida</taxon>
        <taxon>Sepiina</taxon>
        <taxon>Sepiidae</taxon>
        <taxon>Acanthosepion</taxon>
    </lineage>
</organism>
<evidence type="ECO:0000313" key="1">
    <source>
        <dbReference type="EMBL" id="CAE1157333.1"/>
    </source>
</evidence>
<dbReference type="Proteomes" id="UP000597762">
    <property type="component" value="Unassembled WGS sequence"/>
</dbReference>
<gene>
    <name evidence="1" type="ORF">SPHA_5144</name>
</gene>
<sequence length="162" mass="18382">MMKQKIRSLSLSSWYDSILARDGLFFRSSFLSLPSRALFKGLVTVETAFSLFDIAAFCIRSQNGSIHSTGRPILLTILQTHLFSPYTETFAKCLASLLAWRRLTFSFHYSFPFSSCHVVNFQNINFFLIMGGMGPSTPSLIFRVRESLVQNVSTYPNRNLST</sequence>
<accession>A0A812AU78</accession>
<reference evidence="1" key="1">
    <citation type="submission" date="2021-01" db="EMBL/GenBank/DDBJ databases">
        <authorList>
            <person name="Li R."/>
            <person name="Bekaert M."/>
        </authorList>
    </citation>
    <scope>NUCLEOTIDE SEQUENCE</scope>
    <source>
        <strain evidence="1">Farmed</strain>
    </source>
</reference>
<dbReference type="EMBL" id="CAHIKZ030000171">
    <property type="protein sequence ID" value="CAE1157333.1"/>
    <property type="molecule type" value="Genomic_DNA"/>
</dbReference>
<name>A0A812AU78_ACAPH</name>